<evidence type="ECO:0000313" key="3">
    <source>
        <dbReference type="Proteomes" id="UP000719412"/>
    </source>
</evidence>
<gene>
    <name evidence="2" type="ORF">GEV33_000148</name>
</gene>
<protein>
    <submittedName>
        <fullName evidence="2">Uncharacterized protein</fullName>
    </submittedName>
</protein>
<organism evidence="2 3">
    <name type="scientific">Tenebrio molitor</name>
    <name type="common">Yellow mealworm beetle</name>
    <dbReference type="NCBI Taxonomy" id="7067"/>
    <lineage>
        <taxon>Eukaryota</taxon>
        <taxon>Metazoa</taxon>
        <taxon>Ecdysozoa</taxon>
        <taxon>Arthropoda</taxon>
        <taxon>Hexapoda</taxon>
        <taxon>Insecta</taxon>
        <taxon>Pterygota</taxon>
        <taxon>Neoptera</taxon>
        <taxon>Endopterygota</taxon>
        <taxon>Coleoptera</taxon>
        <taxon>Polyphaga</taxon>
        <taxon>Cucujiformia</taxon>
        <taxon>Tenebrionidae</taxon>
        <taxon>Tenebrio</taxon>
    </lineage>
</organism>
<feature type="region of interest" description="Disordered" evidence="1">
    <location>
        <begin position="1"/>
        <end position="68"/>
    </location>
</feature>
<sequence>MKRYTLPASKGRHQAPAGPSGHQPGTQQPLKPTKAQDQDQDKDQDPEHDRTRTKTQTRTRNKNPELYNMQSNYILPSSSLIYDQKVASDCTGLSGGFRGIGCGFKK</sequence>
<feature type="compositionally biased region" description="Basic and acidic residues" evidence="1">
    <location>
        <begin position="34"/>
        <end position="52"/>
    </location>
</feature>
<evidence type="ECO:0000256" key="1">
    <source>
        <dbReference type="SAM" id="MobiDB-lite"/>
    </source>
</evidence>
<dbReference type="AlphaFoldDB" id="A0A8J6HZ20"/>
<evidence type="ECO:0000313" key="2">
    <source>
        <dbReference type="EMBL" id="KAH0822643.1"/>
    </source>
</evidence>
<name>A0A8J6HZ20_TENMO</name>
<comment type="caution">
    <text evidence="2">The sequence shown here is derived from an EMBL/GenBank/DDBJ whole genome shotgun (WGS) entry which is preliminary data.</text>
</comment>
<reference evidence="2" key="1">
    <citation type="journal article" date="2020" name="J Insects Food Feed">
        <title>The yellow mealworm (Tenebrio molitor) genome: a resource for the emerging insects as food and feed industry.</title>
        <authorList>
            <person name="Eriksson T."/>
            <person name="Andere A."/>
            <person name="Kelstrup H."/>
            <person name="Emery V."/>
            <person name="Picard C."/>
        </authorList>
    </citation>
    <scope>NUCLEOTIDE SEQUENCE</scope>
    <source>
        <strain evidence="2">Stoneville</strain>
        <tissue evidence="2">Whole head</tissue>
    </source>
</reference>
<reference evidence="2" key="2">
    <citation type="submission" date="2021-08" db="EMBL/GenBank/DDBJ databases">
        <authorList>
            <person name="Eriksson T."/>
        </authorList>
    </citation>
    <scope>NUCLEOTIDE SEQUENCE</scope>
    <source>
        <strain evidence="2">Stoneville</strain>
        <tissue evidence="2">Whole head</tissue>
    </source>
</reference>
<accession>A0A8J6HZ20</accession>
<proteinExistence type="predicted"/>
<dbReference type="Proteomes" id="UP000719412">
    <property type="component" value="Unassembled WGS sequence"/>
</dbReference>
<keyword evidence="3" id="KW-1185">Reference proteome</keyword>
<dbReference type="EMBL" id="JABDTM020000589">
    <property type="protein sequence ID" value="KAH0822643.1"/>
    <property type="molecule type" value="Genomic_DNA"/>
</dbReference>